<feature type="region of interest" description="Disordered" evidence="1">
    <location>
        <begin position="45"/>
        <end position="77"/>
    </location>
</feature>
<dbReference type="AlphaFoldDB" id="A0A699JRQ9"/>
<gene>
    <name evidence="2" type="ORF">Tci_621416</name>
</gene>
<organism evidence="2">
    <name type="scientific">Tanacetum cinerariifolium</name>
    <name type="common">Dalmatian daisy</name>
    <name type="synonym">Chrysanthemum cinerariifolium</name>
    <dbReference type="NCBI Taxonomy" id="118510"/>
    <lineage>
        <taxon>Eukaryota</taxon>
        <taxon>Viridiplantae</taxon>
        <taxon>Streptophyta</taxon>
        <taxon>Embryophyta</taxon>
        <taxon>Tracheophyta</taxon>
        <taxon>Spermatophyta</taxon>
        <taxon>Magnoliopsida</taxon>
        <taxon>eudicotyledons</taxon>
        <taxon>Gunneridae</taxon>
        <taxon>Pentapetalae</taxon>
        <taxon>asterids</taxon>
        <taxon>campanulids</taxon>
        <taxon>Asterales</taxon>
        <taxon>Asteraceae</taxon>
        <taxon>Asteroideae</taxon>
        <taxon>Anthemideae</taxon>
        <taxon>Anthemidinae</taxon>
        <taxon>Tanacetum</taxon>
    </lineage>
</organism>
<dbReference type="EMBL" id="BKCJ010433931">
    <property type="protein sequence ID" value="GFA49444.1"/>
    <property type="molecule type" value="Genomic_DNA"/>
</dbReference>
<feature type="compositionally biased region" description="Acidic residues" evidence="1">
    <location>
        <begin position="47"/>
        <end position="56"/>
    </location>
</feature>
<feature type="region of interest" description="Disordered" evidence="1">
    <location>
        <begin position="91"/>
        <end position="112"/>
    </location>
</feature>
<accession>A0A699JRQ9</accession>
<evidence type="ECO:0000256" key="1">
    <source>
        <dbReference type="SAM" id="MobiDB-lite"/>
    </source>
</evidence>
<comment type="caution">
    <text evidence="2">The sequence shown here is derived from an EMBL/GenBank/DDBJ whole genome shotgun (WGS) entry which is preliminary data.</text>
</comment>
<proteinExistence type="predicted"/>
<evidence type="ECO:0000313" key="2">
    <source>
        <dbReference type="EMBL" id="GFA49444.1"/>
    </source>
</evidence>
<name>A0A699JRQ9_TANCI</name>
<protein>
    <submittedName>
        <fullName evidence="2">Uncharacterized protein</fullName>
    </submittedName>
</protein>
<reference evidence="2" key="1">
    <citation type="journal article" date="2019" name="Sci. Rep.">
        <title>Draft genome of Tanacetum cinerariifolium, the natural source of mosquito coil.</title>
        <authorList>
            <person name="Yamashiro T."/>
            <person name="Shiraishi A."/>
            <person name="Satake H."/>
            <person name="Nakayama K."/>
        </authorList>
    </citation>
    <scope>NUCLEOTIDE SEQUENCE</scope>
</reference>
<sequence length="112" mass="12892">MVMEFDTTSSSPTLMTSVVVIPDREERDEEERDMLRSYGMANRLNYSDEDVDEEREMEASPGLQSQTFRKTEGQRTQGIPLLLAAHLRETEKRRRTLSPRETSFAHASLPNT</sequence>